<organism evidence="2 3">
    <name type="scientific">Symbiodinium necroappetens</name>
    <dbReference type="NCBI Taxonomy" id="1628268"/>
    <lineage>
        <taxon>Eukaryota</taxon>
        <taxon>Sar</taxon>
        <taxon>Alveolata</taxon>
        <taxon>Dinophyceae</taxon>
        <taxon>Suessiales</taxon>
        <taxon>Symbiodiniaceae</taxon>
        <taxon>Symbiodinium</taxon>
    </lineage>
</organism>
<evidence type="ECO:0000256" key="1">
    <source>
        <dbReference type="SAM" id="MobiDB-lite"/>
    </source>
</evidence>
<dbReference type="AlphaFoldDB" id="A0A812VGJ2"/>
<feature type="region of interest" description="Disordered" evidence="1">
    <location>
        <begin position="193"/>
        <end position="245"/>
    </location>
</feature>
<sequence length="416" mass="45286">VHVQLASGVYALSLAESASLLQKAARLLIVAPGAGVKTLGTRFRALGAEPGFQVEVAGRKGVLYDRYPECWDTGAGAPNLRTFGEDLVRMGIHRRADCLIFGSRGGQVVLPLMWSALGDEVPPSVVVNGGCAMQLPGPAVRWPHRAVTVMLLGGQAGQMFLGRRAKWPQSSHPYFQSLHESYDAHFGWPEPMTDADREVVPSLPPPLPRDPRRSSTSFRLARPAESSALRSDSAPPGPGAPERLGLGERSEARLQALEQWRLDFGSGGPGAVRMSEFAEFTPLPTDDARREAYIRPANKRDLGHRCYHCRRPFSALGAEIVTEIQGGPTQRFHPECWRERGRRVPPLKLARRQASDVSEALEMSSRSTGGSVPLPSYAEEWRRASLDGSSIRARPASRGQSRSGRAPILDGVNAIE</sequence>
<feature type="non-terminal residue" evidence="2">
    <location>
        <position position="416"/>
    </location>
</feature>
<dbReference type="OrthoDB" id="420573at2759"/>
<gene>
    <name evidence="2" type="primary">rnf141</name>
    <name evidence="2" type="ORF">SNEC2469_LOCUS18069</name>
</gene>
<proteinExistence type="predicted"/>
<evidence type="ECO:0000313" key="3">
    <source>
        <dbReference type="Proteomes" id="UP000601435"/>
    </source>
</evidence>
<dbReference type="Proteomes" id="UP000601435">
    <property type="component" value="Unassembled WGS sequence"/>
</dbReference>
<protein>
    <submittedName>
        <fullName evidence="2">Rnf141 protein</fullName>
    </submittedName>
</protein>
<name>A0A812VGJ2_9DINO</name>
<feature type="non-terminal residue" evidence="2">
    <location>
        <position position="1"/>
    </location>
</feature>
<evidence type="ECO:0000313" key="2">
    <source>
        <dbReference type="EMBL" id="CAE7639902.1"/>
    </source>
</evidence>
<comment type="caution">
    <text evidence="2">The sequence shown here is derived from an EMBL/GenBank/DDBJ whole genome shotgun (WGS) entry which is preliminary data.</text>
</comment>
<keyword evidence="3" id="KW-1185">Reference proteome</keyword>
<reference evidence="2" key="1">
    <citation type="submission" date="2021-02" db="EMBL/GenBank/DDBJ databases">
        <authorList>
            <person name="Dougan E. K."/>
            <person name="Rhodes N."/>
            <person name="Thang M."/>
            <person name="Chan C."/>
        </authorList>
    </citation>
    <scope>NUCLEOTIDE SEQUENCE</scope>
</reference>
<accession>A0A812VGJ2</accession>
<feature type="region of interest" description="Disordered" evidence="1">
    <location>
        <begin position="349"/>
        <end position="416"/>
    </location>
</feature>
<dbReference type="EMBL" id="CAJNJA010030207">
    <property type="protein sequence ID" value="CAE7639902.1"/>
    <property type="molecule type" value="Genomic_DNA"/>
</dbReference>